<comment type="caution">
    <text evidence="1">The sequence shown here is derived from an EMBL/GenBank/DDBJ whole genome shotgun (WGS) entry which is preliminary data.</text>
</comment>
<evidence type="ECO:0000313" key="1">
    <source>
        <dbReference type="EMBL" id="KAH7913454.1"/>
    </source>
</evidence>
<evidence type="ECO:0000313" key="2">
    <source>
        <dbReference type="Proteomes" id="UP000790377"/>
    </source>
</evidence>
<dbReference type="Proteomes" id="UP000790377">
    <property type="component" value="Unassembled WGS sequence"/>
</dbReference>
<proteinExistence type="predicted"/>
<name>A0ACB8AJW2_9AGAM</name>
<sequence length="349" mass="38645">MKRHLMNFSGAIIIAVTYGYEVTSEHDPILGRVRQLMAILELELPSERAVSMTAFPLLSRLPAWIPGLGFKRKSAESRQLLHDIKNIPFNYAKKQMAAGTATNSMVADFFLSQEGAIDPHLEDTMKDTAAAMFLGGTDTTSAVLYVFILAMVLYPDVQHRAQAEIDALLGSDTIPGFEHRESLPYVEAVVRETLRWHPVAPLGLPHVSTADDTYNGYYIPKGAVMVFNTWAMSHNTIDFNDPGRFNPDRYFLSDGKLSPNDAVLNSPSFGFGRRICPGRFFADASTWVAITTMLATLRFAKAFDVNGCEVEVKPEFTTGAIVHPAPFRCSITGRHSAREKEIRAALKSL</sequence>
<accession>A0ACB8AJW2</accession>
<protein>
    <submittedName>
        <fullName evidence="1">Cytochrome P450</fullName>
    </submittedName>
</protein>
<dbReference type="EMBL" id="MU267630">
    <property type="protein sequence ID" value="KAH7913454.1"/>
    <property type="molecule type" value="Genomic_DNA"/>
</dbReference>
<gene>
    <name evidence="1" type="ORF">BJ138DRAFT_1146024</name>
</gene>
<reference evidence="1" key="1">
    <citation type="journal article" date="2021" name="New Phytol.">
        <title>Evolutionary innovations through gain and loss of genes in the ectomycorrhizal Boletales.</title>
        <authorList>
            <person name="Wu G."/>
            <person name="Miyauchi S."/>
            <person name="Morin E."/>
            <person name="Kuo A."/>
            <person name="Drula E."/>
            <person name="Varga T."/>
            <person name="Kohler A."/>
            <person name="Feng B."/>
            <person name="Cao Y."/>
            <person name="Lipzen A."/>
            <person name="Daum C."/>
            <person name="Hundley H."/>
            <person name="Pangilinan J."/>
            <person name="Johnson J."/>
            <person name="Barry K."/>
            <person name="LaButti K."/>
            <person name="Ng V."/>
            <person name="Ahrendt S."/>
            <person name="Min B."/>
            <person name="Choi I.G."/>
            <person name="Park H."/>
            <person name="Plett J.M."/>
            <person name="Magnuson J."/>
            <person name="Spatafora J.W."/>
            <person name="Nagy L.G."/>
            <person name="Henrissat B."/>
            <person name="Grigoriev I.V."/>
            <person name="Yang Z.L."/>
            <person name="Xu J."/>
            <person name="Martin F.M."/>
        </authorList>
    </citation>
    <scope>NUCLEOTIDE SEQUENCE</scope>
    <source>
        <strain evidence="1">ATCC 28755</strain>
    </source>
</reference>
<organism evidence="1 2">
    <name type="scientific">Hygrophoropsis aurantiaca</name>
    <dbReference type="NCBI Taxonomy" id="72124"/>
    <lineage>
        <taxon>Eukaryota</taxon>
        <taxon>Fungi</taxon>
        <taxon>Dikarya</taxon>
        <taxon>Basidiomycota</taxon>
        <taxon>Agaricomycotina</taxon>
        <taxon>Agaricomycetes</taxon>
        <taxon>Agaricomycetidae</taxon>
        <taxon>Boletales</taxon>
        <taxon>Coniophorineae</taxon>
        <taxon>Hygrophoropsidaceae</taxon>
        <taxon>Hygrophoropsis</taxon>
    </lineage>
</organism>
<keyword evidence="2" id="KW-1185">Reference proteome</keyword>